<protein>
    <submittedName>
        <fullName evidence="1">Uncharacterized protein</fullName>
    </submittedName>
</protein>
<proteinExistence type="predicted"/>
<accession>A0A6S6S956</accession>
<name>A0A6S6S956_9GAMM</name>
<sequence>MHPDMGNRDKARLEEIIRHKKLFRDRAKKFQKERQFKASIDNQIKSVELDRERATIYLNFYAVHNPARKSYWKNRIKLFQDQKNHLITVRRQLDGQPGTPHTPLDPDSISSTSNAEIIRRVKASPQQDTAHNLILNKLLVEKYQATNIDSDLNSPHYNPNHLGYDVVRNGQLQHPLFRIRDMNGLQAIHSQLPFAGNNEKNRFPHISNKINNKKMANSIFIRDFMHIASAGNMTVEDWLIEDLALRSDFAHDFNTIVDQINGHIPQLDISKFSGIAHRDAMQIIPNSVAIPGNTTVRADQFVGAMMSNTRVENNVISSEGHLQGIFASDGAFKNLVIKNNNLNIAGAHSITINGLLSGDVSGNKDLNDNALADDKIHLLPLRIGGGTNIYIIGFVNSHGAPAAEHYEYEPISNLGNIQDLRQSTEGVNNRGTFYDQVNMAELHKEYAALNKTIRRTAQGYHQLMWNLVQKGQARLVKEPA</sequence>
<reference evidence="1" key="1">
    <citation type="submission" date="2020-01" db="EMBL/GenBank/DDBJ databases">
        <authorList>
            <person name="Meier V. D."/>
            <person name="Meier V D."/>
        </authorList>
    </citation>
    <scope>NUCLEOTIDE SEQUENCE</scope>
    <source>
        <strain evidence="1">HLG_WM_MAG_07</strain>
    </source>
</reference>
<organism evidence="1">
    <name type="scientific">uncultured Thiotrichaceae bacterium</name>
    <dbReference type="NCBI Taxonomy" id="298394"/>
    <lineage>
        <taxon>Bacteria</taxon>
        <taxon>Pseudomonadati</taxon>
        <taxon>Pseudomonadota</taxon>
        <taxon>Gammaproteobacteria</taxon>
        <taxon>Thiotrichales</taxon>
        <taxon>Thiotrichaceae</taxon>
        <taxon>environmental samples</taxon>
    </lineage>
</organism>
<dbReference type="AlphaFoldDB" id="A0A6S6S956"/>
<evidence type="ECO:0000313" key="1">
    <source>
        <dbReference type="EMBL" id="CAA6804313.1"/>
    </source>
</evidence>
<dbReference type="EMBL" id="CACVAY010000021">
    <property type="protein sequence ID" value="CAA6804313.1"/>
    <property type="molecule type" value="Genomic_DNA"/>
</dbReference>
<gene>
    <name evidence="1" type="ORF">HELGO_WM11595</name>
</gene>